<gene>
    <name evidence="2" type="ORF">Amon01_000825900</name>
</gene>
<protein>
    <submittedName>
        <fullName evidence="2">Unnamed protein product</fullName>
    </submittedName>
</protein>
<dbReference type="AlphaFoldDB" id="A0A9W7DJQ1"/>
<sequence length="93" mass="10312">MMALKFVSHSNPLHSTLASSIITTLLIPNYFQERLINNPNESPSVQLTLTNSTTRSSMSISMPFPNTISAIIAIIAKSSMCMTYAHTFYILML</sequence>
<accession>A0A9W7DJQ1</accession>
<feature type="transmembrane region" description="Helical" evidence="1">
    <location>
        <begin position="68"/>
        <end position="91"/>
    </location>
</feature>
<evidence type="ECO:0000256" key="1">
    <source>
        <dbReference type="SAM" id="Phobius"/>
    </source>
</evidence>
<keyword evidence="1" id="KW-1133">Transmembrane helix</keyword>
<dbReference type="Proteomes" id="UP001165063">
    <property type="component" value="Unassembled WGS sequence"/>
</dbReference>
<comment type="caution">
    <text evidence="2">The sequence shown here is derived from an EMBL/GenBank/DDBJ whole genome shotgun (WGS) entry which is preliminary data.</text>
</comment>
<reference evidence="2" key="1">
    <citation type="submission" date="2023-04" db="EMBL/GenBank/DDBJ databases">
        <title>Ambrosiozyma monospora NBRC 1965.</title>
        <authorList>
            <person name="Ichikawa N."/>
            <person name="Sato H."/>
            <person name="Tonouchi N."/>
        </authorList>
    </citation>
    <scope>NUCLEOTIDE SEQUENCE</scope>
    <source>
        <strain evidence="2">NBRC 1965</strain>
    </source>
</reference>
<evidence type="ECO:0000313" key="3">
    <source>
        <dbReference type="Proteomes" id="UP001165063"/>
    </source>
</evidence>
<keyword evidence="3" id="KW-1185">Reference proteome</keyword>
<organism evidence="2 3">
    <name type="scientific">Ambrosiozyma monospora</name>
    <name type="common">Yeast</name>
    <name type="synonym">Endomycopsis monosporus</name>
    <dbReference type="NCBI Taxonomy" id="43982"/>
    <lineage>
        <taxon>Eukaryota</taxon>
        <taxon>Fungi</taxon>
        <taxon>Dikarya</taxon>
        <taxon>Ascomycota</taxon>
        <taxon>Saccharomycotina</taxon>
        <taxon>Pichiomycetes</taxon>
        <taxon>Pichiales</taxon>
        <taxon>Pichiaceae</taxon>
        <taxon>Ambrosiozyma</taxon>
    </lineage>
</organism>
<dbReference type="EMBL" id="BSXU01007040">
    <property type="protein sequence ID" value="GMG56192.1"/>
    <property type="molecule type" value="Genomic_DNA"/>
</dbReference>
<proteinExistence type="predicted"/>
<name>A0A9W7DJQ1_AMBMO</name>
<evidence type="ECO:0000313" key="2">
    <source>
        <dbReference type="EMBL" id="GMG56192.1"/>
    </source>
</evidence>
<keyword evidence="1" id="KW-0812">Transmembrane</keyword>
<keyword evidence="1" id="KW-0472">Membrane</keyword>